<sequence>MSSRRKMPSRKDRRTFSRTAAKAKKININPTIFRGGIRL</sequence>
<dbReference type="EMBL" id="OM869642">
    <property type="protein sequence ID" value="UPW41640.1"/>
    <property type="molecule type" value="Genomic_DNA"/>
</dbReference>
<proteinExistence type="predicted"/>
<protein>
    <submittedName>
        <fullName evidence="1">Uncharacterized protein</fullName>
    </submittedName>
</protein>
<evidence type="ECO:0000313" key="1">
    <source>
        <dbReference type="EMBL" id="UPW41640.1"/>
    </source>
</evidence>
<name>A0A976R891_9VIRU</name>
<reference evidence="1" key="1">
    <citation type="submission" date="2022-02" db="EMBL/GenBank/DDBJ databases">
        <title>Towards deciphering the DNA virus diversity associated with rodent species in the families Cricetidae and Heteromyidae.</title>
        <authorList>
            <person name="Lund M."/>
            <person name="Larsen B.B."/>
            <person name="Gryseels S."/>
            <person name="Kraberger S."/>
            <person name="Rowsey D.M."/>
            <person name="Steger L."/>
            <person name="Yule K.M."/>
            <person name="Upham N.S."/>
            <person name="Worobey M."/>
            <person name="Van Doorslaer K."/>
            <person name="Varsani A."/>
        </authorList>
    </citation>
    <scope>NUCLEOTIDE SEQUENCE</scope>
    <source>
        <strain evidence="1">NeonRodF8_32</strain>
    </source>
</reference>
<accession>A0A976R891</accession>
<organism evidence="1">
    <name type="scientific">Peromfec virus RodF8_32</name>
    <dbReference type="NCBI Taxonomy" id="2929369"/>
    <lineage>
        <taxon>Viruses</taxon>
        <taxon>Monodnaviria</taxon>
        <taxon>Sangervirae</taxon>
        <taxon>Phixviricota</taxon>
        <taxon>Malgrandaviricetes</taxon>
        <taxon>Petitvirales</taxon>
        <taxon>Microviridae</taxon>
    </lineage>
</organism>